<dbReference type="RefSeq" id="WP_203897004.1">
    <property type="nucleotide sequence ID" value="NZ_BOPF01000002.1"/>
</dbReference>
<keyword evidence="2 4" id="KW-0238">DNA-binding</keyword>
<dbReference type="PANTHER" id="PTHR30055:SF234">
    <property type="entry name" value="HTH-TYPE TRANSCRIPTIONAL REGULATOR BETI"/>
    <property type="match status" value="1"/>
</dbReference>
<comment type="caution">
    <text evidence="6">The sequence shown here is derived from an EMBL/GenBank/DDBJ whole genome shotgun (WGS) entry which is preliminary data.</text>
</comment>
<dbReference type="InterPro" id="IPR009057">
    <property type="entry name" value="Homeodomain-like_sf"/>
</dbReference>
<feature type="domain" description="HTH tetR-type" evidence="5">
    <location>
        <begin position="14"/>
        <end position="73"/>
    </location>
</feature>
<dbReference type="PANTHER" id="PTHR30055">
    <property type="entry name" value="HTH-TYPE TRANSCRIPTIONAL REGULATOR RUTR"/>
    <property type="match status" value="1"/>
</dbReference>
<name>A0A8J4DMI5_9ACTN</name>
<dbReference type="GO" id="GO:0003700">
    <property type="term" value="F:DNA-binding transcription factor activity"/>
    <property type="evidence" value="ECO:0007669"/>
    <property type="project" value="TreeGrafter"/>
</dbReference>
<evidence type="ECO:0000313" key="7">
    <source>
        <dbReference type="Proteomes" id="UP000619260"/>
    </source>
</evidence>
<evidence type="ECO:0000256" key="4">
    <source>
        <dbReference type="PROSITE-ProRule" id="PRU00335"/>
    </source>
</evidence>
<keyword evidence="7" id="KW-1185">Reference proteome</keyword>
<dbReference type="GO" id="GO:0000976">
    <property type="term" value="F:transcription cis-regulatory region binding"/>
    <property type="evidence" value="ECO:0007669"/>
    <property type="project" value="TreeGrafter"/>
</dbReference>
<dbReference type="Proteomes" id="UP000619260">
    <property type="component" value="Unassembled WGS sequence"/>
</dbReference>
<proteinExistence type="predicted"/>
<dbReference type="Gene3D" id="1.10.357.10">
    <property type="entry name" value="Tetracycline Repressor, domain 2"/>
    <property type="match status" value="1"/>
</dbReference>
<reference evidence="6" key="1">
    <citation type="submission" date="2021-01" db="EMBL/GenBank/DDBJ databases">
        <title>Whole genome shotgun sequence of Virgisporangium aliadipatigenens NBRC 105644.</title>
        <authorList>
            <person name="Komaki H."/>
            <person name="Tamura T."/>
        </authorList>
    </citation>
    <scope>NUCLEOTIDE SEQUENCE</scope>
    <source>
        <strain evidence="6">NBRC 105644</strain>
    </source>
</reference>
<keyword evidence="1" id="KW-0805">Transcription regulation</keyword>
<evidence type="ECO:0000256" key="3">
    <source>
        <dbReference type="ARBA" id="ARBA00023163"/>
    </source>
</evidence>
<dbReference type="InterPro" id="IPR001647">
    <property type="entry name" value="HTH_TetR"/>
</dbReference>
<gene>
    <name evidence="6" type="ORF">Val02_03050</name>
</gene>
<dbReference type="PROSITE" id="PS50977">
    <property type="entry name" value="HTH_TETR_2"/>
    <property type="match status" value="1"/>
</dbReference>
<organism evidence="6 7">
    <name type="scientific">Virgisporangium aliadipatigenens</name>
    <dbReference type="NCBI Taxonomy" id="741659"/>
    <lineage>
        <taxon>Bacteria</taxon>
        <taxon>Bacillati</taxon>
        <taxon>Actinomycetota</taxon>
        <taxon>Actinomycetes</taxon>
        <taxon>Micromonosporales</taxon>
        <taxon>Micromonosporaceae</taxon>
        <taxon>Virgisporangium</taxon>
    </lineage>
</organism>
<dbReference type="PRINTS" id="PR00455">
    <property type="entry name" value="HTHTETR"/>
</dbReference>
<evidence type="ECO:0000313" key="6">
    <source>
        <dbReference type="EMBL" id="GIJ43419.1"/>
    </source>
</evidence>
<evidence type="ECO:0000256" key="1">
    <source>
        <dbReference type="ARBA" id="ARBA00023015"/>
    </source>
</evidence>
<dbReference type="EMBL" id="BOPF01000002">
    <property type="protein sequence ID" value="GIJ43419.1"/>
    <property type="molecule type" value="Genomic_DNA"/>
</dbReference>
<dbReference type="InterPro" id="IPR050109">
    <property type="entry name" value="HTH-type_TetR-like_transc_reg"/>
</dbReference>
<dbReference type="SUPFAM" id="SSF46689">
    <property type="entry name" value="Homeodomain-like"/>
    <property type="match status" value="1"/>
</dbReference>
<dbReference type="InterPro" id="IPR036271">
    <property type="entry name" value="Tet_transcr_reg_TetR-rel_C_sf"/>
</dbReference>
<evidence type="ECO:0000259" key="5">
    <source>
        <dbReference type="PROSITE" id="PS50977"/>
    </source>
</evidence>
<dbReference type="SUPFAM" id="SSF48498">
    <property type="entry name" value="Tetracyclin repressor-like, C-terminal domain"/>
    <property type="match status" value="1"/>
</dbReference>
<evidence type="ECO:0000256" key="2">
    <source>
        <dbReference type="ARBA" id="ARBA00023125"/>
    </source>
</evidence>
<dbReference type="Pfam" id="PF00440">
    <property type="entry name" value="TetR_N"/>
    <property type="match status" value="1"/>
</dbReference>
<accession>A0A8J4DMI5</accession>
<sequence>MLYGARPARRRDAQRNRAAIVEAAVKAMTGRASVVPMPEIARRAGVGQATLYRHFPDRRALTAAVVHHHMERLEHHAALVAPPAFRDLLRQVLCTLVVMRPLVLLAQRLDESTRERYQQRVIAALSGPLRRAQEHGHARPGAVPADLALMFRMVLSVADAADAERAIDLLIDGLFPGGDEAEPP</sequence>
<keyword evidence="3" id="KW-0804">Transcription</keyword>
<feature type="DNA-binding region" description="H-T-H motif" evidence="4">
    <location>
        <begin position="36"/>
        <end position="55"/>
    </location>
</feature>
<protein>
    <submittedName>
        <fullName evidence="6">Transcriptional regulator</fullName>
    </submittedName>
</protein>
<dbReference type="AlphaFoldDB" id="A0A8J4DMI5"/>